<name>A0ABS9H6N6_9BACL</name>
<keyword evidence="2" id="KW-0805">Transcription regulation</keyword>
<keyword evidence="3" id="KW-0731">Sigma factor</keyword>
<proteinExistence type="inferred from homology"/>
<gene>
    <name evidence="8" type="ORF">L2716_17615</name>
</gene>
<evidence type="ECO:0000259" key="7">
    <source>
        <dbReference type="Pfam" id="PF08281"/>
    </source>
</evidence>
<dbReference type="PANTHER" id="PTHR43133:SF8">
    <property type="entry name" value="RNA POLYMERASE SIGMA FACTOR HI_1459-RELATED"/>
    <property type="match status" value="1"/>
</dbReference>
<dbReference type="PANTHER" id="PTHR43133">
    <property type="entry name" value="RNA POLYMERASE ECF-TYPE SIGMA FACTO"/>
    <property type="match status" value="1"/>
</dbReference>
<dbReference type="InterPro" id="IPR013249">
    <property type="entry name" value="RNA_pol_sigma70_r4_t2"/>
</dbReference>
<evidence type="ECO:0000259" key="6">
    <source>
        <dbReference type="Pfam" id="PF04542"/>
    </source>
</evidence>
<reference evidence="8 9" key="1">
    <citation type="submission" date="2022-01" db="EMBL/GenBank/DDBJ databases">
        <title>Alkalihalobacillus sp. EGI L200015, a novel bacterium isolated from a salt lake sediment.</title>
        <authorList>
            <person name="Gao L."/>
            <person name="Fang B.-Z."/>
            <person name="Li W.-J."/>
        </authorList>
    </citation>
    <scope>NUCLEOTIDE SEQUENCE [LARGE SCALE GENOMIC DNA]</scope>
    <source>
        <strain evidence="8 9">KCTC 12718</strain>
    </source>
</reference>
<feature type="domain" description="RNA polymerase sigma factor 70 region 4 type 2" evidence="7">
    <location>
        <begin position="104"/>
        <end position="152"/>
    </location>
</feature>
<evidence type="ECO:0000256" key="3">
    <source>
        <dbReference type="ARBA" id="ARBA00023082"/>
    </source>
</evidence>
<accession>A0ABS9H6N6</accession>
<dbReference type="InterPro" id="IPR014284">
    <property type="entry name" value="RNA_pol_sigma-70_dom"/>
</dbReference>
<dbReference type="Pfam" id="PF04542">
    <property type="entry name" value="Sigma70_r2"/>
    <property type="match status" value="1"/>
</dbReference>
<sequence>MSAPFEEIYETYKKAIYTYLLRNTYDSHIAEELTHDTFMKAFKQIHSFRHESSLKTWLFTIARNTYLSYQNKSSTKFEHSEEKHELWEGGKSEFEAMVERDGILFVLSALNEKERTYILLRDQQEMTYQEMSEVLGEKVGSVKVGLFRARKKFKDTYTKEYGGIRN</sequence>
<evidence type="ECO:0000256" key="2">
    <source>
        <dbReference type="ARBA" id="ARBA00023015"/>
    </source>
</evidence>
<dbReference type="CDD" id="cd06171">
    <property type="entry name" value="Sigma70_r4"/>
    <property type="match status" value="1"/>
</dbReference>
<dbReference type="InterPro" id="IPR007627">
    <property type="entry name" value="RNA_pol_sigma70_r2"/>
</dbReference>
<dbReference type="SUPFAM" id="SSF88659">
    <property type="entry name" value="Sigma3 and sigma4 domains of RNA polymerase sigma factors"/>
    <property type="match status" value="1"/>
</dbReference>
<evidence type="ECO:0000313" key="8">
    <source>
        <dbReference type="EMBL" id="MCF6139537.1"/>
    </source>
</evidence>
<dbReference type="InterPro" id="IPR013325">
    <property type="entry name" value="RNA_pol_sigma_r2"/>
</dbReference>
<feature type="domain" description="RNA polymerase sigma-70 region 2" evidence="6">
    <location>
        <begin position="8"/>
        <end position="70"/>
    </location>
</feature>
<dbReference type="Gene3D" id="1.10.10.10">
    <property type="entry name" value="Winged helix-like DNA-binding domain superfamily/Winged helix DNA-binding domain"/>
    <property type="match status" value="1"/>
</dbReference>
<dbReference type="InterPro" id="IPR036388">
    <property type="entry name" value="WH-like_DNA-bd_sf"/>
</dbReference>
<dbReference type="RefSeq" id="WP_236338821.1">
    <property type="nucleotide sequence ID" value="NZ_JAKIJS010000005.1"/>
</dbReference>
<dbReference type="InterPro" id="IPR013324">
    <property type="entry name" value="RNA_pol_sigma_r3/r4-like"/>
</dbReference>
<evidence type="ECO:0000256" key="1">
    <source>
        <dbReference type="ARBA" id="ARBA00010641"/>
    </source>
</evidence>
<organism evidence="8 9">
    <name type="scientific">Pseudalkalibacillus berkeleyi</name>
    <dbReference type="NCBI Taxonomy" id="1069813"/>
    <lineage>
        <taxon>Bacteria</taxon>
        <taxon>Bacillati</taxon>
        <taxon>Bacillota</taxon>
        <taxon>Bacilli</taxon>
        <taxon>Bacillales</taxon>
        <taxon>Fictibacillaceae</taxon>
        <taxon>Pseudalkalibacillus</taxon>
    </lineage>
</organism>
<evidence type="ECO:0000256" key="4">
    <source>
        <dbReference type="ARBA" id="ARBA00023125"/>
    </source>
</evidence>
<evidence type="ECO:0000313" key="9">
    <source>
        <dbReference type="Proteomes" id="UP001649381"/>
    </source>
</evidence>
<protein>
    <submittedName>
        <fullName evidence="8">RNA polymerase sigma factor</fullName>
    </submittedName>
</protein>
<keyword evidence="4" id="KW-0238">DNA-binding</keyword>
<dbReference type="Pfam" id="PF08281">
    <property type="entry name" value="Sigma70_r4_2"/>
    <property type="match status" value="1"/>
</dbReference>
<comment type="caution">
    <text evidence="8">The sequence shown here is derived from an EMBL/GenBank/DDBJ whole genome shotgun (WGS) entry which is preliminary data.</text>
</comment>
<dbReference type="Proteomes" id="UP001649381">
    <property type="component" value="Unassembled WGS sequence"/>
</dbReference>
<dbReference type="Gene3D" id="1.10.1740.10">
    <property type="match status" value="1"/>
</dbReference>
<evidence type="ECO:0000256" key="5">
    <source>
        <dbReference type="ARBA" id="ARBA00023163"/>
    </source>
</evidence>
<dbReference type="InterPro" id="IPR039425">
    <property type="entry name" value="RNA_pol_sigma-70-like"/>
</dbReference>
<keyword evidence="9" id="KW-1185">Reference proteome</keyword>
<keyword evidence="5" id="KW-0804">Transcription</keyword>
<comment type="similarity">
    <text evidence="1">Belongs to the sigma-70 factor family. ECF subfamily.</text>
</comment>
<dbReference type="NCBIfam" id="TIGR02937">
    <property type="entry name" value="sigma70-ECF"/>
    <property type="match status" value="1"/>
</dbReference>
<dbReference type="EMBL" id="JAKIJS010000005">
    <property type="protein sequence ID" value="MCF6139537.1"/>
    <property type="molecule type" value="Genomic_DNA"/>
</dbReference>
<dbReference type="SUPFAM" id="SSF88946">
    <property type="entry name" value="Sigma2 domain of RNA polymerase sigma factors"/>
    <property type="match status" value="1"/>
</dbReference>